<dbReference type="PANTHER" id="PTHR45436:SF14">
    <property type="entry name" value="SENSOR PROTEIN QSEC"/>
    <property type="match status" value="1"/>
</dbReference>
<accession>A0A014QEZ8</accession>
<keyword evidence="11" id="KW-0902">Two-component regulatory system</keyword>
<evidence type="ECO:0000259" key="14">
    <source>
        <dbReference type="PROSITE" id="PS50109"/>
    </source>
</evidence>
<gene>
    <name evidence="15" type="ORF">AX13_00695</name>
</gene>
<proteinExistence type="predicted"/>
<comment type="caution">
    <text evidence="15">The sequence shown here is derived from an EMBL/GenBank/DDBJ whole genome shotgun (WGS) entry which is preliminary data.</text>
</comment>
<keyword evidence="8 15" id="KW-0418">Kinase</keyword>
<keyword evidence="4" id="KW-0597">Phosphoprotein</keyword>
<evidence type="ECO:0000256" key="5">
    <source>
        <dbReference type="ARBA" id="ARBA00022679"/>
    </source>
</evidence>
<dbReference type="InterPro" id="IPR005467">
    <property type="entry name" value="His_kinase_dom"/>
</dbReference>
<evidence type="ECO:0000256" key="8">
    <source>
        <dbReference type="ARBA" id="ARBA00022777"/>
    </source>
</evidence>
<evidence type="ECO:0000313" key="15">
    <source>
        <dbReference type="EMBL" id="EXU81807.1"/>
    </source>
</evidence>
<dbReference type="RefSeq" id="WP_081770581.1">
    <property type="nucleotide sequence ID" value="NZ_JBOK01000001.1"/>
</dbReference>
<dbReference type="SMART" id="SM00388">
    <property type="entry name" value="HisKA"/>
    <property type="match status" value="1"/>
</dbReference>
<dbReference type="Pfam" id="PF02518">
    <property type="entry name" value="HATPase_c"/>
    <property type="match status" value="1"/>
</dbReference>
<dbReference type="InterPro" id="IPR003661">
    <property type="entry name" value="HisK_dim/P_dom"/>
</dbReference>
<dbReference type="EMBL" id="JBOK01000001">
    <property type="protein sequence ID" value="EXU81807.1"/>
    <property type="molecule type" value="Genomic_DNA"/>
</dbReference>
<keyword evidence="7" id="KW-0547">Nucleotide-binding</keyword>
<keyword evidence="16" id="KW-1185">Reference proteome</keyword>
<keyword evidence="10 13" id="KW-1133">Transmembrane helix</keyword>
<dbReference type="PRINTS" id="PR00344">
    <property type="entry name" value="BCTRLSENSOR"/>
</dbReference>
<evidence type="ECO:0000256" key="3">
    <source>
        <dbReference type="ARBA" id="ARBA00012438"/>
    </source>
</evidence>
<dbReference type="Proteomes" id="UP000020766">
    <property type="component" value="Unassembled WGS sequence"/>
</dbReference>
<dbReference type="EC" id="2.7.13.3" evidence="3"/>
<evidence type="ECO:0000256" key="9">
    <source>
        <dbReference type="ARBA" id="ARBA00022840"/>
    </source>
</evidence>
<evidence type="ECO:0000256" key="1">
    <source>
        <dbReference type="ARBA" id="ARBA00000085"/>
    </source>
</evidence>
<evidence type="ECO:0000256" key="12">
    <source>
        <dbReference type="ARBA" id="ARBA00023136"/>
    </source>
</evidence>
<evidence type="ECO:0000256" key="13">
    <source>
        <dbReference type="SAM" id="Phobius"/>
    </source>
</evidence>
<dbReference type="SMART" id="SM00387">
    <property type="entry name" value="HATPase_c"/>
    <property type="match status" value="1"/>
</dbReference>
<comment type="subcellular location">
    <subcellularLocation>
        <location evidence="2">Membrane</location>
        <topology evidence="2">Multi-pass membrane protein</topology>
    </subcellularLocation>
</comment>
<dbReference type="InterPro" id="IPR036890">
    <property type="entry name" value="HATPase_C_sf"/>
</dbReference>
<evidence type="ECO:0000256" key="11">
    <source>
        <dbReference type="ARBA" id="ARBA00023012"/>
    </source>
</evidence>
<evidence type="ECO:0000256" key="2">
    <source>
        <dbReference type="ARBA" id="ARBA00004141"/>
    </source>
</evidence>
<dbReference type="PANTHER" id="PTHR45436">
    <property type="entry name" value="SENSOR HISTIDINE KINASE YKOH"/>
    <property type="match status" value="1"/>
</dbReference>
<dbReference type="Gene3D" id="1.10.287.130">
    <property type="match status" value="1"/>
</dbReference>
<dbReference type="Pfam" id="PF00512">
    <property type="entry name" value="HisKA"/>
    <property type="match status" value="1"/>
</dbReference>
<dbReference type="STRING" id="225991.MA05_09810"/>
<evidence type="ECO:0000256" key="4">
    <source>
        <dbReference type="ARBA" id="ARBA00022553"/>
    </source>
</evidence>
<keyword evidence="5" id="KW-0808">Transferase</keyword>
<sequence length="541" mass="58620">MSTHRHSDPVQPVAALQTAPKSLRLRLVVALSLTLCMLWGSVAAWMFPTMQRELRLVLDNRLIASAKMVAGLAHQFQQQDTPLGAQHTALQSVIGRDGVACEVSLVRSEIDIVPLARTDNSPGFSPAPSGFGQIEKGGKLWRTYVLEDHGIRIATADRLDVRDQLVTAFARTLVLPFVLSLVGVIVLSWWITGWCLQPLRQLGQVLAQRPPQDPSPVQIGLDTVELAPLTRNLNQLLARMDAALEHERRWTADAAHELRTPLTAIKTHTQIAQLVLERQAAADCTQARQALAQAHTGIEHMHATLEQLLQLAQLENTCNATAPASCASGPHIMAALRQAVDQSVERARRLAAQGQQPVPQLHTAVDANLQSAEGWQLHLPPALLTCAITNLLDNALRHHRGPLPVTVRMQLHSASTPGAPGSLVVSVEDHGAGLNTEERSQALQRFWRKAANSAGSGLGLTIVQRIAHSAGGHLQLQAHADGTPGLCAQLHLPARPPTAPPPRTCRGTSPLPWMRPAWACLSRRASQKATKNPLEPKIQEG</sequence>
<dbReference type="GO" id="GO:0005886">
    <property type="term" value="C:plasma membrane"/>
    <property type="evidence" value="ECO:0007669"/>
    <property type="project" value="TreeGrafter"/>
</dbReference>
<dbReference type="SUPFAM" id="SSF55874">
    <property type="entry name" value="ATPase domain of HSP90 chaperone/DNA topoisomerase II/histidine kinase"/>
    <property type="match status" value="1"/>
</dbReference>
<feature type="domain" description="Histidine kinase" evidence="14">
    <location>
        <begin position="253"/>
        <end position="496"/>
    </location>
</feature>
<evidence type="ECO:0000313" key="16">
    <source>
        <dbReference type="Proteomes" id="UP000020766"/>
    </source>
</evidence>
<dbReference type="InterPro" id="IPR004358">
    <property type="entry name" value="Sig_transdc_His_kin-like_C"/>
</dbReference>
<dbReference type="InterPro" id="IPR050428">
    <property type="entry name" value="TCS_sensor_his_kinase"/>
</dbReference>
<dbReference type="PROSITE" id="PS50109">
    <property type="entry name" value="HIS_KIN"/>
    <property type="match status" value="1"/>
</dbReference>
<dbReference type="Gene3D" id="3.30.565.10">
    <property type="entry name" value="Histidine kinase-like ATPase, C-terminal domain"/>
    <property type="match status" value="1"/>
</dbReference>
<evidence type="ECO:0000256" key="10">
    <source>
        <dbReference type="ARBA" id="ARBA00022989"/>
    </source>
</evidence>
<keyword evidence="9" id="KW-0067">ATP-binding</keyword>
<dbReference type="GO" id="GO:0000155">
    <property type="term" value="F:phosphorelay sensor kinase activity"/>
    <property type="evidence" value="ECO:0007669"/>
    <property type="project" value="InterPro"/>
</dbReference>
<dbReference type="SUPFAM" id="SSF47384">
    <property type="entry name" value="Homodimeric domain of signal transducing histidine kinase"/>
    <property type="match status" value="1"/>
</dbReference>
<dbReference type="AlphaFoldDB" id="A0A014QEZ8"/>
<reference evidence="15 16" key="1">
    <citation type="submission" date="2014-01" db="EMBL/GenBank/DDBJ databases">
        <title>Interspecies Systems Biology Uncovers Metabolites Affecting C. elegans Gene Expression and Life History Traits.</title>
        <authorList>
            <person name="Watson E."/>
            <person name="Macneil L.T."/>
            <person name="Ritter A.D."/>
            <person name="Yilmaz L.S."/>
            <person name="Rosebrock A.P."/>
            <person name="Caudy A.A."/>
            <person name="Walhout A.J."/>
        </authorList>
    </citation>
    <scope>NUCLEOTIDE SEQUENCE [LARGE SCALE GENOMIC DNA]</scope>
    <source>
        <strain evidence="15 16">DA1877</strain>
    </source>
</reference>
<evidence type="ECO:0000256" key="6">
    <source>
        <dbReference type="ARBA" id="ARBA00022692"/>
    </source>
</evidence>
<keyword evidence="6 13" id="KW-0812">Transmembrane</keyword>
<feature type="transmembrane region" description="Helical" evidence="13">
    <location>
        <begin position="168"/>
        <end position="191"/>
    </location>
</feature>
<comment type="catalytic activity">
    <reaction evidence="1">
        <text>ATP + protein L-histidine = ADP + protein N-phospho-L-histidine.</text>
        <dbReference type="EC" id="2.7.13.3"/>
    </reaction>
</comment>
<dbReference type="GO" id="GO:0005524">
    <property type="term" value="F:ATP binding"/>
    <property type="evidence" value="ECO:0007669"/>
    <property type="project" value="UniProtKB-KW"/>
</dbReference>
<organism evidence="15 16">
    <name type="scientific">Comamonas aquatica DA1877</name>
    <dbReference type="NCBI Taxonomy" id="1457173"/>
    <lineage>
        <taxon>Bacteria</taxon>
        <taxon>Pseudomonadati</taxon>
        <taxon>Pseudomonadota</taxon>
        <taxon>Betaproteobacteria</taxon>
        <taxon>Burkholderiales</taxon>
        <taxon>Comamonadaceae</taxon>
        <taxon>Comamonas</taxon>
    </lineage>
</organism>
<keyword evidence="12 13" id="KW-0472">Membrane</keyword>
<dbReference type="InterPro" id="IPR003594">
    <property type="entry name" value="HATPase_dom"/>
</dbReference>
<dbReference type="PATRIC" id="fig|1457173.3.peg.142"/>
<protein>
    <recommendedName>
        <fullName evidence="3">histidine kinase</fullName>
        <ecNumber evidence="3">2.7.13.3</ecNumber>
    </recommendedName>
</protein>
<dbReference type="InterPro" id="IPR036097">
    <property type="entry name" value="HisK_dim/P_sf"/>
</dbReference>
<name>A0A014QEZ8_9BURK</name>
<dbReference type="CDD" id="cd00082">
    <property type="entry name" value="HisKA"/>
    <property type="match status" value="1"/>
</dbReference>
<evidence type="ECO:0000256" key="7">
    <source>
        <dbReference type="ARBA" id="ARBA00022741"/>
    </source>
</evidence>
<feature type="transmembrane region" description="Helical" evidence="13">
    <location>
        <begin position="27"/>
        <end position="47"/>
    </location>
</feature>